<feature type="domain" description="Copper resistance protein D" evidence="11">
    <location>
        <begin position="380"/>
        <end position="449"/>
    </location>
</feature>
<feature type="transmembrane region" description="Helical" evidence="9">
    <location>
        <begin position="171"/>
        <end position="198"/>
    </location>
</feature>
<dbReference type="EMBL" id="BIXY01000001">
    <property type="protein sequence ID" value="GCF06594.1"/>
    <property type="molecule type" value="Genomic_DNA"/>
</dbReference>
<comment type="subcellular location">
    <subcellularLocation>
        <location evidence="1">Cell membrane</location>
        <topology evidence="1">Multi-pass membrane protein</topology>
    </subcellularLocation>
</comment>
<evidence type="ECO:0000256" key="1">
    <source>
        <dbReference type="ARBA" id="ARBA00004651"/>
    </source>
</evidence>
<dbReference type="InterPro" id="IPR007348">
    <property type="entry name" value="CopC_dom"/>
</dbReference>
<keyword evidence="13" id="KW-1185">Reference proteome</keyword>
<feature type="transmembrane region" description="Helical" evidence="9">
    <location>
        <begin position="273"/>
        <end position="291"/>
    </location>
</feature>
<evidence type="ECO:0000256" key="7">
    <source>
        <dbReference type="ARBA" id="ARBA00023008"/>
    </source>
</evidence>
<feature type="transmembrane region" description="Helical" evidence="9">
    <location>
        <begin position="303"/>
        <end position="321"/>
    </location>
</feature>
<dbReference type="Gene3D" id="2.60.40.1220">
    <property type="match status" value="1"/>
</dbReference>
<dbReference type="InterPro" id="IPR008457">
    <property type="entry name" value="Cu-R_CopD_dom"/>
</dbReference>
<feature type="transmembrane region" description="Helical" evidence="9">
    <location>
        <begin position="417"/>
        <end position="441"/>
    </location>
</feature>
<dbReference type="InterPro" id="IPR014756">
    <property type="entry name" value="Ig_E-set"/>
</dbReference>
<evidence type="ECO:0000259" key="10">
    <source>
        <dbReference type="Pfam" id="PF04234"/>
    </source>
</evidence>
<dbReference type="SUPFAM" id="SSF81296">
    <property type="entry name" value="E set domains"/>
    <property type="match status" value="1"/>
</dbReference>
<dbReference type="GO" id="GO:0005507">
    <property type="term" value="F:copper ion binding"/>
    <property type="evidence" value="ECO:0007669"/>
    <property type="project" value="InterPro"/>
</dbReference>
<dbReference type="GO" id="GO:0042597">
    <property type="term" value="C:periplasmic space"/>
    <property type="evidence" value="ECO:0007669"/>
    <property type="project" value="InterPro"/>
</dbReference>
<dbReference type="Proteomes" id="UP000322530">
    <property type="component" value="Unassembled WGS sequence"/>
</dbReference>
<dbReference type="InterPro" id="IPR032694">
    <property type="entry name" value="CopC/D"/>
</dbReference>
<evidence type="ECO:0000313" key="13">
    <source>
        <dbReference type="Proteomes" id="UP000322530"/>
    </source>
</evidence>
<proteinExistence type="predicted"/>
<dbReference type="GO" id="GO:0046688">
    <property type="term" value="P:response to copper ion"/>
    <property type="evidence" value="ECO:0007669"/>
    <property type="project" value="InterPro"/>
</dbReference>
<evidence type="ECO:0000256" key="4">
    <source>
        <dbReference type="ARBA" id="ARBA00022723"/>
    </source>
</evidence>
<dbReference type="GO" id="GO:0006825">
    <property type="term" value="P:copper ion transport"/>
    <property type="evidence" value="ECO:0007669"/>
    <property type="project" value="InterPro"/>
</dbReference>
<dbReference type="Pfam" id="PF04234">
    <property type="entry name" value="CopC"/>
    <property type="match status" value="1"/>
</dbReference>
<evidence type="ECO:0000256" key="2">
    <source>
        <dbReference type="ARBA" id="ARBA00022475"/>
    </source>
</evidence>
<feature type="domain" description="CopC" evidence="10">
    <location>
        <begin position="35"/>
        <end position="132"/>
    </location>
</feature>
<feature type="transmembrane region" description="Helical" evidence="9">
    <location>
        <begin position="376"/>
        <end position="397"/>
    </location>
</feature>
<evidence type="ECO:0000256" key="9">
    <source>
        <dbReference type="SAM" id="Phobius"/>
    </source>
</evidence>
<keyword evidence="7" id="KW-0186">Copper</keyword>
<keyword evidence="6 9" id="KW-1133">Transmembrane helix</keyword>
<keyword evidence="3 9" id="KW-0812">Transmembrane</keyword>
<dbReference type="PANTHER" id="PTHR34820">
    <property type="entry name" value="INNER MEMBRANE PROTEIN YEBZ"/>
    <property type="match status" value="1"/>
</dbReference>
<dbReference type="AlphaFoldDB" id="A0A5A5T6G1"/>
<comment type="caution">
    <text evidence="12">The sequence shown here is derived from an EMBL/GenBank/DDBJ whole genome shotgun (WGS) entry which is preliminary data.</text>
</comment>
<evidence type="ECO:0000256" key="6">
    <source>
        <dbReference type="ARBA" id="ARBA00022989"/>
    </source>
</evidence>
<keyword evidence="2" id="KW-1003">Cell membrane</keyword>
<dbReference type="Pfam" id="PF05425">
    <property type="entry name" value="CopD"/>
    <property type="match status" value="1"/>
</dbReference>
<feature type="transmembrane region" description="Helical" evidence="9">
    <location>
        <begin position="341"/>
        <end position="364"/>
    </location>
</feature>
<dbReference type="InterPro" id="IPR014755">
    <property type="entry name" value="Cu-Rt/internalin_Ig-like"/>
</dbReference>
<gene>
    <name evidence="12" type="primary">ycnJ</name>
    <name evidence="12" type="ORF">KDI_01580</name>
</gene>
<feature type="transmembrane region" description="Helical" evidence="9">
    <location>
        <begin position="219"/>
        <end position="240"/>
    </location>
</feature>
<name>A0A5A5T6G1_9CHLR</name>
<dbReference type="GO" id="GO:0005886">
    <property type="term" value="C:plasma membrane"/>
    <property type="evidence" value="ECO:0007669"/>
    <property type="project" value="UniProtKB-SubCell"/>
</dbReference>
<evidence type="ECO:0000256" key="3">
    <source>
        <dbReference type="ARBA" id="ARBA00022692"/>
    </source>
</evidence>
<evidence type="ECO:0000256" key="5">
    <source>
        <dbReference type="ARBA" id="ARBA00022729"/>
    </source>
</evidence>
<keyword evidence="5" id="KW-0732">Signal</keyword>
<evidence type="ECO:0000313" key="12">
    <source>
        <dbReference type="EMBL" id="GCF06594.1"/>
    </source>
</evidence>
<organism evidence="12 13">
    <name type="scientific">Dictyobacter arantiisoli</name>
    <dbReference type="NCBI Taxonomy" id="2014874"/>
    <lineage>
        <taxon>Bacteria</taxon>
        <taxon>Bacillati</taxon>
        <taxon>Chloroflexota</taxon>
        <taxon>Ktedonobacteria</taxon>
        <taxon>Ktedonobacterales</taxon>
        <taxon>Dictyobacteraceae</taxon>
        <taxon>Dictyobacter</taxon>
    </lineage>
</organism>
<reference evidence="12 13" key="1">
    <citation type="submission" date="2019-01" db="EMBL/GenBank/DDBJ databases">
        <title>Draft genome sequence of Dictyobacter sp. Uno17.</title>
        <authorList>
            <person name="Wang C.M."/>
            <person name="Zheng Y."/>
            <person name="Sakai Y."/>
            <person name="Abe K."/>
            <person name="Yokota A."/>
            <person name="Yabe S."/>
        </authorList>
    </citation>
    <scope>NUCLEOTIDE SEQUENCE [LARGE SCALE GENOMIC DNA]</scope>
    <source>
        <strain evidence="12 13">Uno17</strain>
    </source>
</reference>
<accession>A0A5A5T6G1</accession>
<dbReference type="PANTHER" id="PTHR34820:SF4">
    <property type="entry name" value="INNER MEMBRANE PROTEIN YEBZ"/>
    <property type="match status" value="1"/>
</dbReference>
<protein>
    <submittedName>
        <fullName evidence="12">Copper transport protein YcnJ</fullName>
    </submittedName>
</protein>
<keyword evidence="4" id="KW-0479">Metal-binding</keyword>
<dbReference type="OrthoDB" id="2353937at2"/>
<evidence type="ECO:0000259" key="11">
    <source>
        <dbReference type="Pfam" id="PF05425"/>
    </source>
</evidence>
<sequence length="650" mass="70299">MRYFCRLLISRRTLCLALPLAFFFILCSALPVEAHAILLKSDPASDSVLTAAPTQVSMWFSEDLNPAFSTADVVNVANKRIDNKDAHVVPANTREMIVSLPGNLSPGVYVVVWRTQSADDGHVLKSSFRFSVAQADGIVPTYNGSTVLGQGLLGDTAAGGASTGQLDGSTLFSLIMITLVNLGVIFWVGAQLWHAFVLQLHEDGDPEQHRADQRAADRFGRWFALPVLVVLLLVNVGVLIGQGLSVENGQLGQALAFSTLRSLATGSRFGEYWSMRMIVLGIALVLALYTLLVRQRSRIIESVLSWANLILALALLIAITLSGHAAAVSGNAQVFAILSDWLHLLAASLWIGGMFYLALIYLPILRASVPPERPRILLTALGHFSPLAIAGVIIMAISGPLNATMHMEAVSQLWTTAYGRALSVKVLLVLALLATSAYHVFILRPRLKRISQQYTTLLHPDEDVADEDGVVATPRLVPMPDAKLLEGKVTRQTHHLEQVLRWEPVLGAALLVCTGLMNVFAGTLLPAAANQAPAAQTVAVRPFHATVQTKDKQFTIMLTVSPNRFGTNVFTASVLDSKGKPDIQVGVTVYATMLDMDMGTNPPINLLPDGKGHFSQSGDLNMAGHWGLRIEVRTLQDTLHQGSVDMNTPF</sequence>
<evidence type="ECO:0000256" key="8">
    <source>
        <dbReference type="ARBA" id="ARBA00023136"/>
    </source>
</evidence>
<keyword evidence="8 9" id="KW-0472">Membrane</keyword>